<dbReference type="InterPro" id="IPR011701">
    <property type="entry name" value="MFS"/>
</dbReference>
<feature type="transmembrane region" description="Helical" evidence="7">
    <location>
        <begin position="204"/>
        <end position="222"/>
    </location>
</feature>
<evidence type="ECO:0000256" key="6">
    <source>
        <dbReference type="ARBA" id="ARBA00023136"/>
    </source>
</evidence>
<feature type="transmembrane region" description="Helical" evidence="7">
    <location>
        <begin position="83"/>
        <end position="101"/>
    </location>
</feature>
<keyword evidence="5 7" id="KW-1133">Transmembrane helix</keyword>
<evidence type="ECO:0000259" key="8">
    <source>
        <dbReference type="PROSITE" id="PS50850"/>
    </source>
</evidence>
<accession>A0AA90NBY0</accession>
<evidence type="ECO:0000256" key="7">
    <source>
        <dbReference type="SAM" id="Phobius"/>
    </source>
</evidence>
<feature type="transmembrane region" description="Helical" evidence="7">
    <location>
        <begin position="419"/>
        <end position="438"/>
    </location>
</feature>
<feature type="transmembrane region" description="Helical" evidence="7">
    <location>
        <begin position="228"/>
        <end position="246"/>
    </location>
</feature>
<organism evidence="9 10">
    <name type="scientific">Tsukamurella strandjordii</name>
    <dbReference type="NCBI Taxonomy" id="147577"/>
    <lineage>
        <taxon>Bacteria</taxon>
        <taxon>Bacillati</taxon>
        <taxon>Actinomycetota</taxon>
        <taxon>Actinomycetes</taxon>
        <taxon>Mycobacteriales</taxon>
        <taxon>Tsukamurellaceae</taxon>
        <taxon>Tsukamurella</taxon>
    </lineage>
</organism>
<dbReference type="SUPFAM" id="SSF103473">
    <property type="entry name" value="MFS general substrate transporter"/>
    <property type="match status" value="1"/>
</dbReference>
<dbReference type="Proteomes" id="UP001178281">
    <property type="component" value="Unassembled WGS sequence"/>
</dbReference>
<feature type="transmembrane region" description="Helical" evidence="7">
    <location>
        <begin position="113"/>
        <end position="133"/>
    </location>
</feature>
<dbReference type="InterPro" id="IPR036259">
    <property type="entry name" value="MFS_trans_sf"/>
</dbReference>
<keyword evidence="2" id="KW-0813">Transport</keyword>
<comment type="caution">
    <text evidence="9">The sequence shown here is derived from an EMBL/GenBank/DDBJ whole genome shotgun (WGS) entry which is preliminary data.</text>
</comment>
<keyword evidence="10" id="KW-1185">Reference proteome</keyword>
<comment type="subcellular location">
    <subcellularLocation>
        <location evidence="1">Cell membrane</location>
        <topology evidence="1">Multi-pass membrane protein</topology>
    </subcellularLocation>
</comment>
<evidence type="ECO:0000256" key="2">
    <source>
        <dbReference type="ARBA" id="ARBA00022448"/>
    </source>
</evidence>
<name>A0AA90NBY0_9ACTN</name>
<feature type="transmembrane region" description="Helical" evidence="7">
    <location>
        <begin position="140"/>
        <end position="160"/>
    </location>
</feature>
<evidence type="ECO:0000313" key="9">
    <source>
        <dbReference type="EMBL" id="MDP0397617.1"/>
    </source>
</evidence>
<dbReference type="PROSITE" id="PS50850">
    <property type="entry name" value="MFS"/>
    <property type="match status" value="1"/>
</dbReference>
<dbReference type="PANTHER" id="PTHR42718:SF47">
    <property type="entry name" value="METHYL VIOLOGEN RESISTANCE PROTEIN SMVA"/>
    <property type="match status" value="1"/>
</dbReference>
<proteinExistence type="predicted"/>
<feature type="transmembrane region" description="Helical" evidence="7">
    <location>
        <begin position="17"/>
        <end position="39"/>
    </location>
</feature>
<evidence type="ECO:0000256" key="5">
    <source>
        <dbReference type="ARBA" id="ARBA00022989"/>
    </source>
</evidence>
<feature type="transmembrane region" description="Helical" evidence="7">
    <location>
        <begin position="393"/>
        <end position="413"/>
    </location>
</feature>
<reference evidence="9" key="1">
    <citation type="submission" date="2023-08" db="EMBL/GenBank/DDBJ databases">
        <title>The draft genome of Tsukamurella strandjordii strain 050030.</title>
        <authorList>
            <person name="Zhao F."/>
            <person name="Feng Y."/>
            <person name="Zong Z."/>
        </authorList>
    </citation>
    <scope>NUCLEOTIDE SEQUENCE</scope>
    <source>
        <strain evidence="9">050030</strain>
    </source>
</reference>
<keyword evidence="4 7" id="KW-0812">Transmembrane</keyword>
<feature type="transmembrane region" description="Helical" evidence="7">
    <location>
        <begin position="59"/>
        <end position="76"/>
    </location>
</feature>
<dbReference type="AlphaFoldDB" id="A0AA90NBY0"/>
<evidence type="ECO:0000313" key="10">
    <source>
        <dbReference type="Proteomes" id="UP001178281"/>
    </source>
</evidence>
<evidence type="ECO:0000256" key="3">
    <source>
        <dbReference type="ARBA" id="ARBA00022475"/>
    </source>
</evidence>
<dbReference type="GO" id="GO:0005886">
    <property type="term" value="C:plasma membrane"/>
    <property type="evidence" value="ECO:0007669"/>
    <property type="project" value="UniProtKB-SubCell"/>
</dbReference>
<feature type="transmembrane region" description="Helical" evidence="7">
    <location>
        <begin position="172"/>
        <end position="192"/>
    </location>
</feature>
<feature type="domain" description="Major facilitator superfamily (MFS) profile" evidence="8">
    <location>
        <begin position="17"/>
        <end position="442"/>
    </location>
</feature>
<feature type="transmembrane region" description="Helical" evidence="7">
    <location>
        <begin position="300"/>
        <end position="324"/>
    </location>
</feature>
<protein>
    <submittedName>
        <fullName evidence="9">MFS transporter</fullName>
    </submittedName>
</protein>
<dbReference type="Pfam" id="PF07690">
    <property type="entry name" value="MFS_1"/>
    <property type="match status" value="1"/>
</dbReference>
<dbReference type="GO" id="GO:0022857">
    <property type="term" value="F:transmembrane transporter activity"/>
    <property type="evidence" value="ECO:0007669"/>
    <property type="project" value="InterPro"/>
</dbReference>
<keyword evidence="3" id="KW-1003">Cell membrane</keyword>
<dbReference type="PANTHER" id="PTHR42718">
    <property type="entry name" value="MAJOR FACILITATOR SUPERFAMILY MULTIDRUG TRANSPORTER MFSC"/>
    <property type="match status" value="1"/>
</dbReference>
<sequence>MTCRAATTPTVHPQWRILVPLLTGVLTTSLAVGMINTALPRLALDLDLSAAARTWVADIYPLCLAIGIVTAARAGDALGRRRVLASGLAVFAAASAIAATASNGATLIGARAALGFAGAMVVAGVVSTIGAVFDGHARTAANGAWIAVFGAASAIGPVLGGVLTETVGWRGVFWLSVPSALIGLILTMVLVPETRSAAPVTWDRFSIVGSAGGLGLAVYAIHHLTDGAVVAAVTGIGATVLLVLFVRRQRRLREPMIDVGMFAHRDFAVASIAMAISSGAAAACIYLVSIDLQAAGRSPLGTGVALLPQAVATTIGGVSAPWIANLVRRASAIRTMLTLQAAGLILVATLPAALPVGLALVGVGFGIVGTLATSTLFDASAPSQVAQVGVVQEVAFALGAGGGIAVFGTVATLTRPDGAAVALVAAATACLTVAGVRADARG</sequence>
<dbReference type="InterPro" id="IPR020846">
    <property type="entry name" value="MFS_dom"/>
</dbReference>
<gene>
    <name evidence="9" type="ORF">Q7X28_06740</name>
</gene>
<dbReference type="Gene3D" id="1.20.1250.20">
    <property type="entry name" value="MFS general substrate transporter like domains"/>
    <property type="match status" value="1"/>
</dbReference>
<dbReference type="RefSeq" id="WP_305110764.1">
    <property type="nucleotide sequence ID" value="NZ_JAUTIX010000002.1"/>
</dbReference>
<evidence type="ECO:0000256" key="1">
    <source>
        <dbReference type="ARBA" id="ARBA00004651"/>
    </source>
</evidence>
<dbReference type="EMBL" id="JAUTIX010000002">
    <property type="protein sequence ID" value="MDP0397617.1"/>
    <property type="molecule type" value="Genomic_DNA"/>
</dbReference>
<feature type="transmembrane region" description="Helical" evidence="7">
    <location>
        <begin position="267"/>
        <end position="288"/>
    </location>
</feature>
<keyword evidence="6 7" id="KW-0472">Membrane</keyword>
<evidence type="ECO:0000256" key="4">
    <source>
        <dbReference type="ARBA" id="ARBA00022692"/>
    </source>
</evidence>